<reference evidence="3 4" key="1">
    <citation type="submission" date="2019-08" db="EMBL/GenBank/DDBJ databases">
        <title>Calorimonas adulescens gen. nov., sp. nov., an anaerobic thermophilic bacterium from Sakhalin hot spring.</title>
        <authorList>
            <person name="Khomyakova M.A."/>
            <person name="Merkel A.Y."/>
            <person name="Novikov A."/>
            <person name="Bonch-Osmolovskaya E.A."/>
            <person name="Slobodkin A.I."/>
        </authorList>
    </citation>
    <scope>NUCLEOTIDE SEQUENCE [LARGE SCALE GENOMIC DNA]</scope>
    <source>
        <strain evidence="3 4">A05MB</strain>
    </source>
</reference>
<protein>
    <submittedName>
        <fullName evidence="3">Ldh family oxidoreductase</fullName>
    </submittedName>
</protein>
<evidence type="ECO:0000256" key="1">
    <source>
        <dbReference type="ARBA" id="ARBA00006056"/>
    </source>
</evidence>
<dbReference type="PANTHER" id="PTHR11091">
    <property type="entry name" value="OXIDOREDUCTASE-RELATED"/>
    <property type="match status" value="1"/>
</dbReference>
<keyword evidence="2" id="KW-0560">Oxidoreductase</keyword>
<evidence type="ECO:0000313" key="4">
    <source>
        <dbReference type="Proteomes" id="UP000322976"/>
    </source>
</evidence>
<dbReference type="RefSeq" id="WP_149545650.1">
    <property type="nucleotide sequence ID" value="NZ_VTPS01000013.1"/>
</dbReference>
<evidence type="ECO:0000313" key="3">
    <source>
        <dbReference type="EMBL" id="TZE81497.1"/>
    </source>
</evidence>
<dbReference type="InterPro" id="IPR043143">
    <property type="entry name" value="Mal/L-sulf/L-lact_DH-like_NADP"/>
</dbReference>
<gene>
    <name evidence="3" type="ORF">FWJ32_09150</name>
</gene>
<dbReference type="GO" id="GO:0016491">
    <property type="term" value="F:oxidoreductase activity"/>
    <property type="evidence" value="ECO:0007669"/>
    <property type="project" value="UniProtKB-KW"/>
</dbReference>
<dbReference type="InterPro" id="IPR043144">
    <property type="entry name" value="Mal/L-sulf/L-lact_DH-like_ah"/>
</dbReference>
<dbReference type="InterPro" id="IPR036111">
    <property type="entry name" value="Mal/L-sulfo/L-lacto_DH-like_sf"/>
</dbReference>
<name>A0A5D8QAT3_9THEO</name>
<keyword evidence="4" id="KW-1185">Reference proteome</keyword>
<evidence type="ECO:0000256" key="2">
    <source>
        <dbReference type="ARBA" id="ARBA00023002"/>
    </source>
</evidence>
<comment type="similarity">
    <text evidence="1">Belongs to the LDH2/MDH2 oxidoreductase family.</text>
</comment>
<dbReference type="InterPro" id="IPR003767">
    <property type="entry name" value="Malate/L-lactate_DH-like"/>
</dbReference>
<dbReference type="PANTHER" id="PTHR11091:SF0">
    <property type="entry name" value="MALATE DEHYDROGENASE"/>
    <property type="match status" value="1"/>
</dbReference>
<dbReference type="EMBL" id="VTPS01000013">
    <property type="protein sequence ID" value="TZE81497.1"/>
    <property type="molecule type" value="Genomic_DNA"/>
</dbReference>
<dbReference type="SUPFAM" id="SSF89733">
    <property type="entry name" value="L-sulfolactate dehydrogenase-like"/>
    <property type="match status" value="1"/>
</dbReference>
<dbReference type="Gene3D" id="1.10.1530.10">
    <property type="match status" value="1"/>
</dbReference>
<organism evidence="3 4">
    <name type="scientific">Calorimonas adulescens</name>
    <dbReference type="NCBI Taxonomy" id="2606906"/>
    <lineage>
        <taxon>Bacteria</taxon>
        <taxon>Bacillati</taxon>
        <taxon>Bacillota</taxon>
        <taxon>Clostridia</taxon>
        <taxon>Thermoanaerobacterales</taxon>
        <taxon>Thermoanaerobacteraceae</taxon>
        <taxon>Calorimonas</taxon>
    </lineage>
</organism>
<sequence>METVLIKESELRKICVTLLMKESVPKDDAEIIADTIVEANLRGVDTHGVAILPTYLKRLRNGGANPIPNVKIEKEGISFSVFNGDNALGAVVARKAMEKAIEESKSKGLFASFCRNSNTFGPAFYYSALAAEKGMIGIAICNAPPSMPPWGGKKPLIGTNPISVAVPVKDSKPIILDMATSAVAKSKIYLALEKGEKIPVGWALDREGRPTDDPKEALNGVLLPLGGHKGYGLSLIVDILAGLLSGSGFLDKVLSLHNQIDRPQNVGFLLMSLNPSVIFDIDKFYESIKELTVKIKSCPTAEETGAVLLPGEIEHMTKEIRLKDGIPIPVSIMNQLNELLEEK</sequence>
<proteinExistence type="inferred from homology"/>
<accession>A0A5D8QAT3</accession>
<dbReference type="Gene3D" id="3.30.1370.60">
    <property type="entry name" value="Hypothetical oxidoreductase yiak, domain 2"/>
    <property type="match status" value="1"/>
</dbReference>
<dbReference type="Pfam" id="PF02615">
    <property type="entry name" value="Ldh_2"/>
    <property type="match status" value="1"/>
</dbReference>
<dbReference type="AlphaFoldDB" id="A0A5D8QAT3"/>
<dbReference type="Proteomes" id="UP000322976">
    <property type="component" value="Unassembled WGS sequence"/>
</dbReference>
<comment type="caution">
    <text evidence="3">The sequence shown here is derived from an EMBL/GenBank/DDBJ whole genome shotgun (WGS) entry which is preliminary data.</text>
</comment>